<dbReference type="EMBL" id="GG738849">
    <property type="protein sequence ID" value="EFC48925.1"/>
    <property type="molecule type" value="Genomic_DNA"/>
</dbReference>
<dbReference type="InParanoid" id="D2V2N3"/>
<reference evidence="7 8" key="1">
    <citation type="journal article" date="2010" name="Cell">
        <title>The genome of Naegleria gruberi illuminates early eukaryotic versatility.</title>
        <authorList>
            <person name="Fritz-Laylin L.K."/>
            <person name="Prochnik S.E."/>
            <person name="Ginger M.L."/>
            <person name="Dacks J.B."/>
            <person name="Carpenter M.L."/>
            <person name="Field M.C."/>
            <person name="Kuo A."/>
            <person name="Paredez A."/>
            <person name="Chapman J."/>
            <person name="Pham J."/>
            <person name="Shu S."/>
            <person name="Neupane R."/>
            <person name="Cipriano M."/>
            <person name="Mancuso J."/>
            <person name="Tu H."/>
            <person name="Salamov A."/>
            <person name="Lindquist E."/>
            <person name="Shapiro H."/>
            <person name="Lucas S."/>
            <person name="Grigoriev I.V."/>
            <person name="Cande W.Z."/>
            <person name="Fulton C."/>
            <person name="Rokhsar D.S."/>
            <person name="Dawson S.C."/>
        </authorList>
    </citation>
    <scope>NUCLEOTIDE SEQUENCE [LARGE SCALE GENOMIC DNA]</scope>
    <source>
        <strain evidence="7 8">NEG-M</strain>
    </source>
</reference>
<feature type="transmembrane region" description="Helical" evidence="6">
    <location>
        <begin position="246"/>
        <end position="269"/>
    </location>
</feature>
<feature type="transmembrane region" description="Helical" evidence="6">
    <location>
        <begin position="107"/>
        <end position="127"/>
    </location>
</feature>
<dbReference type="Pfam" id="PF03348">
    <property type="entry name" value="Serinc"/>
    <property type="match status" value="1"/>
</dbReference>
<accession>D2V2N3</accession>
<feature type="transmembrane region" description="Helical" evidence="6">
    <location>
        <begin position="178"/>
        <end position="199"/>
    </location>
</feature>
<dbReference type="KEGG" id="ngr:NAEGRDRAFT_63058"/>
<dbReference type="GeneID" id="8852792"/>
<evidence type="ECO:0000313" key="7">
    <source>
        <dbReference type="EMBL" id="EFC48925.1"/>
    </source>
</evidence>
<sequence length="423" mass="49404">MKRRLLKVVEHDPDTNKDELEYRKILMEFQKKSKECENDSAGDMLSKFGLDENYKIISPKYGVVYTKIKYGLFIIVGFALSLIYQSNMKYFNPILKKTGVYAGEEDVPVIIHFLSLSLTLFFGFHALLCSPLLGSKHRNKNDYQNKYFLGFKIPLFVICLIAPYFIVPEFVINVHVYISKYVMFFYLFLSTIFIIDFAYRWSRAWHDEDDWRWDTCLISISCVFIILSLAIYGVSFFNSGFKNSGCLLNFYVTAFTCLLSLILLISSLFTEHASLFSGSMITFYIAITSLNVLMSKPMPEKQCSFSNTYPVTIAAMVFALFSIMYSAIYSTTGLQFLAHFLWYGEEPEEDEEHDFVKDDKALNNSYFFYHSFLTVCSFYLTNFFQQYQGWNELGIQAFLLLFTMALYGWSLLAPYVLYWRRFD</sequence>
<keyword evidence="3 6" id="KW-0812">Transmembrane</keyword>
<feature type="transmembrane region" description="Helical" evidence="6">
    <location>
        <begin position="147"/>
        <end position="166"/>
    </location>
</feature>
<gene>
    <name evidence="7" type="ORF">NAEGRDRAFT_63058</name>
</gene>
<comment type="subcellular location">
    <subcellularLocation>
        <location evidence="1">Membrane</location>
        <topology evidence="1">Multi-pass membrane protein</topology>
    </subcellularLocation>
</comment>
<evidence type="ECO:0000256" key="3">
    <source>
        <dbReference type="ARBA" id="ARBA00022692"/>
    </source>
</evidence>
<comment type="similarity">
    <text evidence="2">Belongs to the TDE1 family.</text>
</comment>
<dbReference type="PANTHER" id="PTHR10383:SF9">
    <property type="entry name" value="SERINE INCORPORATOR, ISOFORM F"/>
    <property type="match status" value="1"/>
</dbReference>
<name>D2V2N3_NAEGR</name>
<evidence type="ECO:0000256" key="2">
    <source>
        <dbReference type="ARBA" id="ARBA00006665"/>
    </source>
</evidence>
<evidence type="ECO:0000256" key="1">
    <source>
        <dbReference type="ARBA" id="ARBA00004141"/>
    </source>
</evidence>
<keyword evidence="8" id="KW-1185">Reference proteome</keyword>
<dbReference type="GO" id="GO:0016020">
    <property type="term" value="C:membrane"/>
    <property type="evidence" value="ECO:0007669"/>
    <property type="project" value="UniProtKB-SubCell"/>
</dbReference>
<dbReference type="PANTHER" id="PTHR10383">
    <property type="entry name" value="SERINE INCORPORATOR"/>
    <property type="match status" value="1"/>
</dbReference>
<dbReference type="VEuPathDB" id="AmoebaDB:NAEGRDRAFT_63058"/>
<dbReference type="AlphaFoldDB" id="D2V2N3"/>
<feature type="transmembrane region" description="Helical" evidence="6">
    <location>
        <begin position="397"/>
        <end position="418"/>
    </location>
</feature>
<dbReference type="eggNOG" id="KOG2592">
    <property type="taxonomic scope" value="Eukaryota"/>
</dbReference>
<evidence type="ECO:0000313" key="8">
    <source>
        <dbReference type="Proteomes" id="UP000006671"/>
    </source>
</evidence>
<feature type="transmembrane region" description="Helical" evidence="6">
    <location>
        <begin position="275"/>
        <end position="294"/>
    </location>
</feature>
<protein>
    <submittedName>
        <fullName evidence="7">Predicted protein</fullName>
    </submittedName>
</protein>
<feature type="transmembrane region" description="Helical" evidence="6">
    <location>
        <begin position="306"/>
        <end position="328"/>
    </location>
</feature>
<dbReference type="STRING" id="5762.D2V2N3"/>
<feature type="transmembrane region" description="Helical" evidence="6">
    <location>
        <begin position="68"/>
        <end position="86"/>
    </location>
</feature>
<dbReference type="Proteomes" id="UP000006671">
    <property type="component" value="Unassembled WGS sequence"/>
</dbReference>
<evidence type="ECO:0000256" key="4">
    <source>
        <dbReference type="ARBA" id="ARBA00022989"/>
    </source>
</evidence>
<feature type="transmembrane region" description="Helical" evidence="6">
    <location>
        <begin position="366"/>
        <end position="385"/>
    </location>
</feature>
<dbReference type="FunCoup" id="D2V2N3">
    <property type="interactions" value="298"/>
</dbReference>
<feature type="transmembrane region" description="Helical" evidence="6">
    <location>
        <begin position="211"/>
        <end position="234"/>
    </location>
</feature>
<evidence type="ECO:0000256" key="6">
    <source>
        <dbReference type="SAM" id="Phobius"/>
    </source>
</evidence>
<dbReference type="RefSeq" id="XP_002681669.1">
    <property type="nucleotide sequence ID" value="XM_002681623.1"/>
</dbReference>
<dbReference type="InterPro" id="IPR005016">
    <property type="entry name" value="TDE1/TMS"/>
</dbReference>
<dbReference type="OrthoDB" id="5963193at2759"/>
<proteinExistence type="inferred from homology"/>
<keyword evidence="4 6" id="KW-1133">Transmembrane helix</keyword>
<organism evidence="8">
    <name type="scientific">Naegleria gruberi</name>
    <name type="common">Amoeba</name>
    <dbReference type="NCBI Taxonomy" id="5762"/>
    <lineage>
        <taxon>Eukaryota</taxon>
        <taxon>Discoba</taxon>
        <taxon>Heterolobosea</taxon>
        <taxon>Tetramitia</taxon>
        <taxon>Eutetramitia</taxon>
        <taxon>Vahlkampfiidae</taxon>
        <taxon>Naegleria</taxon>
    </lineage>
</organism>
<keyword evidence="5 6" id="KW-0472">Membrane</keyword>
<dbReference type="OMA" id="GCTFNKI"/>
<evidence type="ECO:0000256" key="5">
    <source>
        <dbReference type="ARBA" id="ARBA00023136"/>
    </source>
</evidence>